<dbReference type="eggNOG" id="COG0239">
    <property type="taxonomic scope" value="Bacteria"/>
</dbReference>
<dbReference type="AlphaFoldDB" id="K0ESJ3"/>
<comment type="catalytic activity">
    <reaction evidence="8">
        <text>fluoride(in) = fluoride(out)</text>
        <dbReference type="Rhea" id="RHEA:76159"/>
        <dbReference type="ChEBI" id="CHEBI:17051"/>
    </reaction>
    <physiologicalReaction direction="left-to-right" evidence="8">
        <dbReference type="Rhea" id="RHEA:76160"/>
    </physiologicalReaction>
</comment>
<dbReference type="PANTHER" id="PTHR28259:SF1">
    <property type="entry name" value="FLUORIDE EXPORT PROTEIN 1-RELATED"/>
    <property type="match status" value="1"/>
</dbReference>
<dbReference type="Pfam" id="PF02537">
    <property type="entry name" value="CRCB"/>
    <property type="match status" value="1"/>
</dbReference>
<gene>
    <name evidence="10" type="primary">fluC</name>
    <name evidence="10" type="synonym">crcB</name>
    <name evidence="11" type="ORF">O3I_012480</name>
</gene>
<protein>
    <recommendedName>
        <fullName evidence="10">Fluoride-specific ion channel FluC</fullName>
    </recommendedName>
</protein>
<keyword evidence="6 10" id="KW-0407">Ion channel</keyword>
<dbReference type="GO" id="GO:0046872">
    <property type="term" value="F:metal ion binding"/>
    <property type="evidence" value="ECO:0007669"/>
    <property type="project" value="UniProtKB-KW"/>
</dbReference>
<dbReference type="InterPro" id="IPR003691">
    <property type="entry name" value="FluC"/>
</dbReference>
<dbReference type="GO" id="GO:0005886">
    <property type="term" value="C:plasma membrane"/>
    <property type="evidence" value="ECO:0007669"/>
    <property type="project" value="UniProtKB-SubCell"/>
</dbReference>
<dbReference type="GO" id="GO:0140114">
    <property type="term" value="P:cellular detoxification of fluoride"/>
    <property type="evidence" value="ECO:0007669"/>
    <property type="project" value="UniProtKB-UniRule"/>
</dbReference>
<dbReference type="STRING" id="1133849.O3I_012480"/>
<keyword evidence="10" id="KW-0813">Transport</keyword>
<accession>K0ESJ3</accession>
<dbReference type="HOGENOM" id="CLU_114342_1_0_11"/>
<evidence type="ECO:0000256" key="8">
    <source>
        <dbReference type="ARBA" id="ARBA00035585"/>
    </source>
</evidence>
<keyword evidence="4 10" id="KW-1133">Transmembrane helix</keyword>
<evidence type="ECO:0000313" key="11">
    <source>
        <dbReference type="EMBL" id="AFU00457.1"/>
    </source>
</evidence>
<keyword evidence="12" id="KW-1185">Reference proteome</keyword>
<comment type="activity regulation">
    <text evidence="10">Na(+) is not transported, but it plays an essential structural role and its presence is essential for fluoride channel function.</text>
</comment>
<keyword evidence="3 10" id="KW-0812">Transmembrane</keyword>
<evidence type="ECO:0000313" key="12">
    <source>
        <dbReference type="Proteomes" id="UP000006304"/>
    </source>
</evidence>
<keyword evidence="10" id="KW-0479">Metal-binding</keyword>
<evidence type="ECO:0000256" key="5">
    <source>
        <dbReference type="ARBA" id="ARBA00023136"/>
    </source>
</evidence>
<dbReference type="HAMAP" id="MF_00454">
    <property type="entry name" value="FluC"/>
    <property type="match status" value="1"/>
</dbReference>
<keyword evidence="10" id="KW-0915">Sodium</keyword>
<proteinExistence type="inferred from homology"/>
<evidence type="ECO:0000256" key="2">
    <source>
        <dbReference type="ARBA" id="ARBA00022475"/>
    </source>
</evidence>
<evidence type="ECO:0000256" key="1">
    <source>
        <dbReference type="ARBA" id="ARBA00004651"/>
    </source>
</evidence>
<name>K0ESJ3_NOCB7</name>
<keyword evidence="2 10" id="KW-1003">Cell membrane</keyword>
<dbReference type="KEGG" id="nbr:O3I_012480"/>
<feature type="binding site" evidence="10">
    <location>
        <position position="104"/>
    </location>
    <ligand>
        <name>Na(+)</name>
        <dbReference type="ChEBI" id="CHEBI:29101"/>
        <note>structural</note>
    </ligand>
</feature>
<comment type="function">
    <text evidence="9 10">Fluoride-specific ion channel. Important for reducing fluoride concentration in the cell, thus reducing its toxicity.</text>
</comment>
<evidence type="ECO:0000256" key="7">
    <source>
        <dbReference type="ARBA" id="ARBA00035120"/>
    </source>
</evidence>
<keyword evidence="5 10" id="KW-0472">Membrane</keyword>
<dbReference type="RefSeq" id="WP_014983312.1">
    <property type="nucleotide sequence ID" value="NC_018681.1"/>
</dbReference>
<keyword evidence="10" id="KW-0406">Ion transport</keyword>
<dbReference type="PANTHER" id="PTHR28259">
    <property type="entry name" value="FLUORIDE EXPORT PROTEIN 1-RELATED"/>
    <property type="match status" value="1"/>
</dbReference>
<evidence type="ECO:0000256" key="10">
    <source>
        <dbReference type="HAMAP-Rule" id="MF_00454"/>
    </source>
</evidence>
<organism evidence="11 12">
    <name type="scientific">Nocardia brasiliensis (strain ATCC 700358 / HUJEG-1)</name>
    <dbReference type="NCBI Taxonomy" id="1133849"/>
    <lineage>
        <taxon>Bacteria</taxon>
        <taxon>Bacillati</taxon>
        <taxon>Actinomycetota</taxon>
        <taxon>Actinomycetes</taxon>
        <taxon>Mycobacteriales</taxon>
        <taxon>Nocardiaceae</taxon>
        <taxon>Nocardia</taxon>
    </lineage>
</organism>
<comment type="similarity">
    <text evidence="7 10">Belongs to the fluoride channel Fluc/FEX (TC 1.A.43) family.</text>
</comment>
<evidence type="ECO:0000256" key="9">
    <source>
        <dbReference type="ARBA" id="ARBA00049940"/>
    </source>
</evidence>
<dbReference type="EMBL" id="CP003876">
    <property type="protein sequence ID" value="AFU00457.1"/>
    <property type="molecule type" value="Genomic_DNA"/>
</dbReference>
<evidence type="ECO:0000256" key="4">
    <source>
        <dbReference type="ARBA" id="ARBA00022989"/>
    </source>
</evidence>
<feature type="binding site" evidence="10">
    <location>
        <position position="107"/>
    </location>
    <ligand>
        <name>Na(+)</name>
        <dbReference type="ChEBI" id="CHEBI:29101"/>
        <note>structural</note>
    </ligand>
</feature>
<dbReference type="Proteomes" id="UP000006304">
    <property type="component" value="Chromosome"/>
</dbReference>
<dbReference type="GO" id="GO:0062054">
    <property type="term" value="F:fluoride channel activity"/>
    <property type="evidence" value="ECO:0007669"/>
    <property type="project" value="UniProtKB-UniRule"/>
</dbReference>
<feature type="transmembrane region" description="Helical" evidence="10">
    <location>
        <begin position="61"/>
        <end position="84"/>
    </location>
</feature>
<reference evidence="11 12" key="1">
    <citation type="journal article" date="2012" name="J. Bacteriol.">
        <title>Complete genome sequence of Nocardia brasiliensis HUJEG-1.</title>
        <authorList>
            <person name="Vera-Cabrera L."/>
            <person name="Ortiz-Lopez R."/>
            <person name="Elizondo-Gonzalez R."/>
            <person name="Perez-Maya A.A."/>
            <person name="Ocampo-Candiani J."/>
        </authorList>
    </citation>
    <scope>NUCLEOTIDE SEQUENCE [LARGE SCALE GENOMIC DNA]</scope>
    <source>
        <strain evidence="12">ATCC 700358</strain>
    </source>
</reference>
<feature type="transmembrane region" description="Helical" evidence="10">
    <location>
        <begin position="33"/>
        <end position="55"/>
    </location>
</feature>
<feature type="transmembrane region" description="Helical" evidence="10">
    <location>
        <begin position="126"/>
        <end position="150"/>
    </location>
</feature>
<feature type="transmembrane region" description="Helical" evidence="10">
    <location>
        <begin position="96"/>
        <end position="114"/>
    </location>
</feature>
<evidence type="ECO:0000256" key="3">
    <source>
        <dbReference type="ARBA" id="ARBA00022692"/>
    </source>
</evidence>
<evidence type="ECO:0000256" key="6">
    <source>
        <dbReference type="ARBA" id="ARBA00023303"/>
    </source>
</evidence>
<sequence length="174" mass="17790">MTTTGTGCTQTDIDPDLFDPAPLRARMSAQAPILAVIALGGALGAALRYGAALIWPTAPGAFPVTTMVVNITGCAAMGVFMVLITEAWTAPPLLRPFVGTGILGGYTTFSTYAADSDHLIQTGSPAVGVAVLVATPVAALVAIWIAAGLTRRFIALGARRVPLDVQVTAPEDAQ</sequence>
<comment type="subcellular location">
    <subcellularLocation>
        <location evidence="1 10">Cell membrane</location>
        <topology evidence="1 10">Multi-pass membrane protein</topology>
    </subcellularLocation>
</comment>